<evidence type="ECO:0000256" key="11">
    <source>
        <dbReference type="ARBA" id="ARBA00023018"/>
    </source>
</evidence>
<comment type="subcellular location">
    <subcellularLocation>
        <location evidence="18">Apicolateral cell membrane</location>
        <topology evidence="18">Lipid-anchor</topology>
    </subcellularLocation>
    <subcellularLocation>
        <location evidence="19">Basolateral cell membrane</location>
        <topology evidence="19">Lipid-anchor</topology>
    </subcellularLocation>
    <subcellularLocation>
        <location evidence="2">Cell membrane</location>
        <topology evidence="2">Lipid-anchor</topology>
        <orientation evidence="2">Cytoplasmic side</orientation>
    </subcellularLocation>
    <subcellularLocation>
        <location evidence="3">Cell projection</location>
        <location evidence="3">Axon</location>
    </subcellularLocation>
    <subcellularLocation>
        <location evidence="1">Cell projection</location>
        <location evidence="1">Dendrite</location>
    </subcellularLocation>
    <subcellularLocation>
        <location evidence="5">Cell projection</location>
        <location evidence="5">Dendritic spine</location>
    </subcellularLocation>
    <subcellularLocation>
        <location evidence="4">Cell projection</location>
        <location evidence="4">Filopodium membrane</location>
        <topology evidence="4">Lipid-anchor</topology>
    </subcellularLocation>
</comment>
<comment type="similarity">
    <text evidence="6">Belongs to the paralemmin family.</text>
</comment>
<dbReference type="GO" id="GO:0031527">
    <property type="term" value="C:filopodium membrane"/>
    <property type="evidence" value="ECO:0007669"/>
    <property type="project" value="UniProtKB-SubCell"/>
</dbReference>
<gene>
    <name evidence="25" type="primary">palm1a</name>
</gene>
<keyword evidence="8" id="KW-0488">Methylation</keyword>
<evidence type="ECO:0000256" key="14">
    <source>
        <dbReference type="ARBA" id="ARBA00023139"/>
    </source>
</evidence>
<evidence type="ECO:0000256" key="20">
    <source>
        <dbReference type="ARBA" id="ARBA00038823"/>
    </source>
</evidence>
<comment type="subunit">
    <text evidence="20">Interacts with dopamine receptor DRD3.</text>
</comment>
<dbReference type="PANTHER" id="PTHR10498:SF6">
    <property type="entry name" value="PARALEMMIN-1"/>
    <property type="match status" value="1"/>
</dbReference>
<evidence type="ECO:0000256" key="1">
    <source>
        <dbReference type="ARBA" id="ARBA00004279"/>
    </source>
</evidence>
<evidence type="ECO:0000256" key="10">
    <source>
        <dbReference type="ARBA" id="ARBA00022960"/>
    </source>
</evidence>
<dbReference type="OrthoDB" id="8964272at2759"/>
<dbReference type="KEGG" id="sasa:106613612"/>
<keyword evidence="13" id="KW-0472">Membrane</keyword>
<keyword evidence="15" id="KW-0966">Cell projection</keyword>
<dbReference type="RefSeq" id="XP_014071523.1">
    <property type="nucleotide sequence ID" value="XM_014216048.2"/>
</dbReference>
<evidence type="ECO:0000256" key="5">
    <source>
        <dbReference type="ARBA" id="ARBA00004552"/>
    </source>
</evidence>
<keyword evidence="12" id="KW-0175">Coiled coil</keyword>
<dbReference type="InterPro" id="IPR004965">
    <property type="entry name" value="Paralemmin"/>
</dbReference>
<evidence type="ECO:0000256" key="9">
    <source>
        <dbReference type="ARBA" id="ARBA00022553"/>
    </source>
</evidence>
<reference evidence="25" key="1">
    <citation type="submission" date="2025-08" db="UniProtKB">
        <authorList>
            <consortium name="RefSeq"/>
        </authorList>
    </citation>
    <scope>IDENTIFICATION</scope>
</reference>
<feature type="region of interest" description="Disordered" evidence="23">
    <location>
        <begin position="374"/>
        <end position="431"/>
    </location>
</feature>
<keyword evidence="14" id="KW-0564">Palmitate</keyword>
<feature type="compositionally biased region" description="Polar residues" evidence="23">
    <location>
        <begin position="97"/>
        <end position="112"/>
    </location>
</feature>
<evidence type="ECO:0000256" key="7">
    <source>
        <dbReference type="ARBA" id="ARBA00022475"/>
    </source>
</evidence>
<accession>A0A1S3T4K6</accession>
<evidence type="ECO:0000256" key="21">
    <source>
        <dbReference type="ARBA" id="ARBA00040790"/>
    </source>
</evidence>
<evidence type="ECO:0000256" key="17">
    <source>
        <dbReference type="ARBA" id="ARBA00023289"/>
    </source>
</evidence>
<dbReference type="OMA" id="CLCLHEK"/>
<evidence type="ECO:0000256" key="13">
    <source>
        <dbReference type="ARBA" id="ARBA00023136"/>
    </source>
</evidence>
<dbReference type="GO" id="GO:0016327">
    <property type="term" value="C:apicolateral plasma membrane"/>
    <property type="evidence" value="ECO:0007669"/>
    <property type="project" value="UniProtKB-SubCell"/>
</dbReference>
<feature type="region of interest" description="Disordered" evidence="23">
    <location>
        <begin position="93"/>
        <end position="125"/>
    </location>
</feature>
<evidence type="ECO:0000256" key="12">
    <source>
        <dbReference type="ARBA" id="ARBA00023054"/>
    </source>
</evidence>
<protein>
    <recommendedName>
        <fullName evidence="21">Paralemmin-1</fullName>
    </recommendedName>
    <alternativeName>
        <fullName evidence="22">Paralemmin</fullName>
    </alternativeName>
</protein>
<feature type="compositionally biased region" description="Basic and acidic residues" evidence="23">
    <location>
        <begin position="23"/>
        <end position="39"/>
    </location>
</feature>
<feature type="region of interest" description="Disordered" evidence="23">
    <location>
        <begin position="1"/>
        <end position="68"/>
    </location>
</feature>
<evidence type="ECO:0000256" key="4">
    <source>
        <dbReference type="ARBA" id="ARBA00004527"/>
    </source>
</evidence>
<evidence type="ECO:0000313" key="24">
    <source>
        <dbReference type="Proteomes" id="UP001652741"/>
    </source>
</evidence>
<dbReference type="GO" id="GO:0008360">
    <property type="term" value="P:regulation of cell shape"/>
    <property type="evidence" value="ECO:0007669"/>
    <property type="project" value="UniProtKB-KW"/>
</dbReference>
<dbReference type="Proteomes" id="UP001652741">
    <property type="component" value="Chromosome ssa10"/>
</dbReference>
<keyword evidence="24" id="KW-1185">Reference proteome</keyword>
<evidence type="ECO:0000256" key="23">
    <source>
        <dbReference type="SAM" id="MobiDB-lite"/>
    </source>
</evidence>
<dbReference type="Pfam" id="PF03285">
    <property type="entry name" value="Paralemmin"/>
    <property type="match status" value="1"/>
</dbReference>
<dbReference type="GO" id="GO:0030424">
    <property type="term" value="C:axon"/>
    <property type="evidence" value="ECO:0007669"/>
    <property type="project" value="UniProtKB-SubCell"/>
</dbReference>
<keyword evidence="9" id="KW-0597">Phosphoprotein</keyword>
<evidence type="ECO:0000256" key="15">
    <source>
        <dbReference type="ARBA" id="ARBA00023273"/>
    </source>
</evidence>
<organism evidence="24 25">
    <name type="scientific">Salmo salar</name>
    <name type="common">Atlantic salmon</name>
    <dbReference type="NCBI Taxonomy" id="8030"/>
    <lineage>
        <taxon>Eukaryota</taxon>
        <taxon>Metazoa</taxon>
        <taxon>Chordata</taxon>
        <taxon>Craniata</taxon>
        <taxon>Vertebrata</taxon>
        <taxon>Euteleostomi</taxon>
        <taxon>Actinopterygii</taxon>
        <taxon>Neopterygii</taxon>
        <taxon>Teleostei</taxon>
        <taxon>Protacanthopterygii</taxon>
        <taxon>Salmoniformes</taxon>
        <taxon>Salmonidae</taxon>
        <taxon>Salmoninae</taxon>
        <taxon>Salmo</taxon>
    </lineage>
</organism>
<keyword evidence="11" id="KW-0770">Synapse</keyword>
<name>A0A1S3T4K6_SALSA</name>
<dbReference type="PANTHER" id="PTHR10498">
    <property type="entry name" value="PARALEMMIN-RELATED"/>
    <property type="match status" value="1"/>
</dbReference>
<keyword evidence="16" id="KW-0449">Lipoprotein</keyword>
<sequence>MEMSEGLSQQERLQAIAEKRKRQTEIENKKRQLEDDRRQLSHLKQKSLRERWLLDGAAGSEQDEAKKQLAEDEAKLKGMEENIIRMEQELEELETGVSATSTKESLTDATTNEEAKTADNKAPAGTVQEVKEVTEVKEVVKVHTSPHLEMSGGASDRMRAEVKEVLKVPNSPRLDMSGGASDMMRAAMYSVEITVERDNVTGETKVLSTNTLLPINLSGQGVKVYEDYQKVVHEVNGENGVHQLSANEVDELIHKADESMMSDATTAGATSTAPVVPTDAELAAEQQTTPQKEITGMKAKAGGSSPQPGGGEVEASAENPVTMVFMGYQSVEDEAETNKVLGLEGTVKAQLVVIEDGEGKNVTVGPNLATVTVTEGGTKEEQSPPPNGSAADPVKTPQEKAPVGEKGGEPEGGATELNNKEKQPCKCCTIM</sequence>
<dbReference type="GO" id="GO:0016323">
    <property type="term" value="C:basolateral plasma membrane"/>
    <property type="evidence" value="ECO:0007669"/>
    <property type="project" value="UniProtKB-SubCell"/>
</dbReference>
<feature type="region of interest" description="Disordered" evidence="23">
    <location>
        <begin position="285"/>
        <end position="315"/>
    </location>
</feature>
<evidence type="ECO:0000256" key="3">
    <source>
        <dbReference type="ARBA" id="ARBA00004489"/>
    </source>
</evidence>
<proteinExistence type="inferred from homology"/>
<evidence type="ECO:0000256" key="8">
    <source>
        <dbReference type="ARBA" id="ARBA00022481"/>
    </source>
</evidence>
<keyword evidence="17" id="KW-0636">Prenylation</keyword>
<evidence type="ECO:0000256" key="22">
    <source>
        <dbReference type="ARBA" id="ARBA00041963"/>
    </source>
</evidence>
<feature type="compositionally biased region" description="Polar residues" evidence="23">
    <location>
        <begin position="1"/>
        <end position="12"/>
    </location>
</feature>
<dbReference type="GO" id="GO:0043197">
    <property type="term" value="C:dendritic spine"/>
    <property type="evidence" value="ECO:0007669"/>
    <property type="project" value="UniProtKB-SubCell"/>
</dbReference>
<dbReference type="AlphaFoldDB" id="A0A1S3T4K6"/>
<evidence type="ECO:0000256" key="6">
    <source>
        <dbReference type="ARBA" id="ARBA00005756"/>
    </source>
</evidence>
<keyword evidence="7" id="KW-1003">Cell membrane</keyword>
<keyword evidence="10" id="KW-0133">Cell shape</keyword>
<evidence type="ECO:0000313" key="25">
    <source>
        <dbReference type="RefSeq" id="XP_014071523.1"/>
    </source>
</evidence>
<evidence type="ECO:0000256" key="19">
    <source>
        <dbReference type="ARBA" id="ARBA00037871"/>
    </source>
</evidence>
<evidence type="ECO:0000256" key="2">
    <source>
        <dbReference type="ARBA" id="ARBA00004342"/>
    </source>
</evidence>
<evidence type="ECO:0000256" key="16">
    <source>
        <dbReference type="ARBA" id="ARBA00023288"/>
    </source>
</evidence>
<evidence type="ECO:0000256" key="18">
    <source>
        <dbReference type="ARBA" id="ARBA00037796"/>
    </source>
</evidence>